<dbReference type="SUPFAM" id="SSF49464">
    <property type="entry name" value="Carboxypeptidase regulatory domain-like"/>
    <property type="match status" value="1"/>
</dbReference>
<dbReference type="OrthoDB" id="886147at2"/>
<reference evidence="1 2" key="1">
    <citation type="submission" date="2018-12" db="EMBL/GenBank/DDBJ databases">
        <authorList>
            <person name="Feng G."/>
            <person name="Zhu H."/>
        </authorList>
    </citation>
    <scope>NUCLEOTIDE SEQUENCE [LARGE SCALE GENOMIC DNA]</scope>
    <source>
        <strain evidence="1 2">KCTC 12533</strain>
    </source>
</reference>
<organism evidence="1 2">
    <name type="scientific">Hymenobacter rigui</name>
    <dbReference type="NCBI Taxonomy" id="334424"/>
    <lineage>
        <taxon>Bacteria</taxon>
        <taxon>Pseudomonadati</taxon>
        <taxon>Bacteroidota</taxon>
        <taxon>Cytophagia</taxon>
        <taxon>Cytophagales</taxon>
        <taxon>Hymenobacteraceae</taxon>
        <taxon>Hymenobacter</taxon>
    </lineage>
</organism>
<sequence>MLYPTRLRPALCRPALFLLILTLLLARPGWAQQNPTTPSAPASVQLTGQVVSSTGQPLAGAAVGVEGRKLISASANSEGSFLLTLPANEPVVLLVSFPAHEPQRVEIRSPLTEKNLLITLQSTGKQTSKALRARQKKYRRTGE</sequence>
<proteinExistence type="predicted"/>
<keyword evidence="2" id="KW-1185">Reference proteome</keyword>
<evidence type="ECO:0000313" key="2">
    <source>
        <dbReference type="Proteomes" id="UP000273500"/>
    </source>
</evidence>
<dbReference type="Gene3D" id="2.60.40.1120">
    <property type="entry name" value="Carboxypeptidase-like, regulatory domain"/>
    <property type="match status" value="1"/>
</dbReference>
<dbReference type="Pfam" id="PF13715">
    <property type="entry name" value="CarbopepD_reg_2"/>
    <property type="match status" value="1"/>
</dbReference>
<name>A0A3R9P805_9BACT</name>
<dbReference type="AlphaFoldDB" id="A0A3R9P805"/>
<dbReference type="Proteomes" id="UP000273500">
    <property type="component" value="Unassembled WGS sequence"/>
</dbReference>
<dbReference type="RefSeq" id="WP_125417246.1">
    <property type="nucleotide sequence ID" value="NZ_RWIT01000001.1"/>
</dbReference>
<protein>
    <recommendedName>
        <fullName evidence="3">Carboxypeptidase-like regulatory domain-containing protein</fullName>
    </recommendedName>
</protein>
<evidence type="ECO:0000313" key="1">
    <source>
        <dbReference type="EMBL" id="RSK50767.1"/>
    </source>
</evidence>
<evidence type="ECO:0008006" key="3">
    <source>
        <dbReference type="Google" id="ProtNLM"/>
    </source>
</evidence>
<dbReference type="EMBL" id="RWIT01000001">
    <property type="protein sequence ID" value="RSK50767.1"/>
    <property type="molecule type" value="Genomic_DNA"/>
</dbReference>
<accession>A0A3R9P805</accession>
<comment type="caution">
    <text evidence="1">The sequence shown here is derived from an EMBL/GenBank/DDBJ whole genome shotgun (WGS) entry which is preliminary data.</text>
</comment>
<dbReference type="InterPro" id="IPR008969">
    <property type="entry name" value="CarboxyPept-like_regulatory"/>
</dbReference>
<gene>
    <name evidence="1" type="ORF">EI291_00140</name>
</gene>